<feature type="region of interest" description="Disordered" evidence="1">
    <location>
        <begin position="117"/>
        <end position="172"/>
    </location>
</feature>
<feature type="region of interest" description="Disordered" evidence="1">
    <location>
        <begin position="185"/>
        <end position="250"/>
    </location>
</feature>
<organism evidence="2 3">
    <name type="scientific">Angomonas deanei</name>
    <dbReference type="NCBI Taxonomy" id="59799"/>
    <lineage>
        <taxon>Eukaryota</taxon>
        <taxon>Discoba</taxon>
        <taxon>Euglenozoa</taxon>
        <taxon>Kinetoplastea</taxon>
        <taxon>Metakinetoplastina</taxon>
        <taxon>Trypanosomatida</taxon>
        <taxon>Trypanosomatidae</taxon>
        <taxon>Strigomonadinae</taxon>
        <taxon>Angomonas</taxon>
    </lineage>
</organism>
<feature type="compositionally biased region" description="Basic and acidic residues" evidence="1">
    <location>
        <begin position="117"/>
        <end position="126"/>
    </location>
</feature>
<accession>A0A7G2C6A1</accession>
<feature type="region of interest" description="Disordered" evidence="1">
    <location>
        <begin position="43"/>
        <end position="75"/>
    </location>
</feature>
<evidence type="ECO:0000313" key="2">
    <source>
        <dbReference type="EMBL" id="CAD2214317.1"/>
    </source>
</evidence>
<feature type="compositionally biased region" description="Polar residues" evidence="1">
    <location>
        <begin position="9"/>
        <end position="18"/>
    </location>
</feature>
<gene>
    <name evidence="2" type="ORF">ADEAN_000176200</name>
</gene>
<protein>
    <submittedName>
        <fullName evidence="2">Uncharacterized protein</fullName>
    </submittedName>
</protein>
<feature type="compositionally biased region" description="Polar residues" evidence="1">
    <location>
        <begin position="66"/>
        <end position="75"/>
    </location>
</feature>
<feature type="region of interest" description="Disordered" evidence="1">
    <location>
        <begin position="1"/>
        <end position="29"/>
    </location>
</feature>
<dbReference type="Proteomes" id="UP000515908">
    <property type="component" value="Chromosome 03"/>
</dbReference>
<evidence type="ECO:0000313" key="3">
    <source>
        <dbReference type="Proteomes" id="UP000515908"/>
    </source>
</evidence>
<dbReference type="VEuPathDB" id="TriTrypDB:ADEAN_000176200"/>
<evidence type="ECO:0000256" key="1">
    <source>
        <dbReference type="SAM" id="MobiDB-lite"/>
    </source>
</evidence>
<dbReference type="EMBL" id="LR877147">
    <property type="protein sequence ID" value="CAD2214317.1"/>
    <property type="molecule type" value="Genomic_DNA"/>
</dbReference>
<name>A0A7G2C6A1_9TRYP</name>
<proteinExistence type="predicted"/>
<reference evidence="2 3" key="1">
    <citation type="submission" date="2020-08" db="EMBL/GenBank/DDBJ databases">
        <authorList>
            <person name="Newling K."/>
            <person name="Davey J."/>
            <person name="Forrester S."/>
        </authorList>
    </citation>
    <scope>NUCLEOTIDE SEQUENCE [LARGE SCALE GENOMIC DNA]</scope>
    <source>
        <strain evidence="3">Crithidia deanei Carvalho (ATCC PRA-265)</strain>
    </source>
</reference>
<sequence>MEVYKKMSRASSLVSSNRTVEEEEDTDEPLDVDALMEMAPKMSVFPPQTSLPKTLPEDNSMDGSKYPSTHSPVDARSTTALPQAMDESDTKGREIAMNILNQLEIYKQTVSARLGENRAEDAHPTRAQDAGDTTGGSHVAASLLKEKALSGKAASKPSGNSDWGEGVSAPTRQRKNFATLLREQTEAQRKGNGVSHLSNKPLPNTRVAPRNGLVLRNDPSGRPDSTRRLVPINFMNQEEQLPASRRPKKR</sequence>
<keyword evidence="3" id="KW-1185">Reference proteome</keyword>
<dbReference type="AlphaFoldDB" id="A0A7G2C6A1"/>